<dbReference type="PIRSF" id="PIRSF036407">
    <property type="entry name" value="Selenphspht_syn"/>
    <property type="match status" value="1"/>
</dbReference>
<comment type="caution">
    <text evidence="13">The sequence shown here is derived from an EMBL/GenBank/DDBJ whole genome shotgun (WGS) entry which is preliminary data.</text>
</comment>
<dbReference type="AlphaFoldDB" id="A0A7W9IM03"/>
<comment type="similarity">
    <text evidence="1 9">Belongs to the selenophosphate synthase 1 family. Class I subfamily.</text>
</comment>
<evidence type="ECO:0000256" key="9">
    <source>
        <dbReference type="HAMAP-Rule" id="MF_00625"/>
    </source>
</evidence>
<sequence length="380" mass="38673">MVGMTGPGTSATSEAAGRDVIRMTRYAHGGGCACKIPPGELEAMVTGLLPGPGPDDLPGSSPDGPPGSSPDGPPPGHDPDGRYAFPSPAGELVVGLDDGDDAAVVRIEGGRAVVATADFFTPVVDDPYDWGRIAAANALSDVYAVGGEPLVAVNLLGWPREKLPMELAREVLRGGLDVARAAACHVAGGHSVDDPEPKYGMAVTGLADPDRLLRIGGGRPGLPISLTKPLGVGVLNTRHKATGEVFPQAVAVMTTLNREASRAALAAGAGCATDVTGFGFLGHLYKLARASRVTAVVDAAAVPYLEGAREAVRDGYVSGGTRRNLAWVGPHLDTGCLGEEELLLLADAQTSGGLLVAGEVPGAPIVGELVPFDGLALRLR</sequence>
<keyword evidence="5 9" id="KW-0418">Kinase</keyword>
<feature type="binding site" evidence="9">
    <location>
        <position position="101"/>
    </location>
    <ligand>
        <name>Mg(2+)</name>
        <dbReference type="ChEBI" id="CHEBI:18420"/>
    </ligand>
</feature>
<keyword evidence="4 9" id="KW-0547">Nucleotide-binding</keyword>
<evidence type="ECO:0000256" key="4">
    <source>
        <dbReference type="ARBA" id="ARBA00022741"/>
    </source>
</evidence>
<feature type="compositionally biased region" description="Pro residues" evidence="10">
    <location>
        <begin position="63"/>
        <end position="76"/>
    </location>
</feature>
<feature type="site" description="Important for catalytic activity" evidence="9">
    <location>
        <position position="35"/>
    </location>
</feature>
<dbReference type="InterPro" id="IPR036676">
    <property type="entry name" value="PurM-like_C_sf"/>
</dbReference>
<dbReference type="InterPro" id="IPR010918">
    <property type="entry name" value="PurM-like_C_dom"/>
</dbReference>
<dbReference type="EC" id="2.7.9.3" evidence="9"/>
<keyword evidence="6 9" id="KW-0067">ATP-binding</keyword>
<feature type="domain" description="PurM-like N-terminal" evidence="11">
    <location>
        <begin position="99"/>
        <end position="206"/>
    </location>
</feature>
<dbReference type="GO" id="GO:0004756">
    <property type="term" value="F:selenide, water dikinase activity"/>
    <property type="evidence" value="ECO:0007669"/>
    <property type="project" value="UniProtKB-UniRule"/>
</dbReference>
<keyword evidence="14" id="KW-1185">Reference proteome</keyword>
<evidence type="ECO:0000256" key="5">
    <source>
        <dbReference type="ARBA" id="ARBA00022777"/>
    </source>
</evidence>
<feature type="binding site" evidence="9">
    <location>
        <position position="274"/>
    </location>
    <ligand>
        <name>Mg(2+)</name>
        <dbReference type="ChEBI" id="CHEBI:18420"/>
    </ligand>
</feature>
<evidence type="ECO:0000313" key="14">
    <source>
        <dbReference type="Proteomes" id="UP000540685"/>
    </source>
</evidence>
<comment type="subunit">
    <text evidence="9">Homodimer.</text>
</comment>
<keyword evidence="7 9" id="KW-0460">Magnesium</keyword>
<dbReference type="InterPro" id="IPR016188">
    <property type="entry name" value="PurM-like_N"/>
</dbReference>
<dbReference type="PANTHER" id="PTHR10256">
    <property type="entry name" value="SELENIDE, WATER DIKINASE"/>
    <property type="match status" value="1"/>
</dbReference>
<dbReference type="SUPFAM" id="SSF55326">
    <property type="entry name" value="PurM N-terminal domain-like"/>
    <property type="match status" value="1"/>
</dbReference>
<comment type="catalytic activity">
    <reaction evidence="9">
        <text>hydrogenselenide + ATP + H2O = selenophosphate + AMP + phosphate + 2 H(+)</text>
        <dbReference type="Rhea" id="RHEA:18737"/>
        <dbReference type="ChEBI" id="CHEBI:15377"/>
        <dbReference type="ChEBI" id="CHEBI:15378"/>
        <dbReference type="ChEBI" id="CHEBI:16144"/>
        <dbReference type="ChEBI" id="CHEBI:29317"/>
        <dbReference type="ChEBI" id="CHEBI:30616"/>
        <dbReference type="ChEBI" id="CHEBI:43474"/>
        <dbReference type="ChEBI" id="CHEBI:456215"/>
        <dbReference type="EC" id="2.7.9.3"/>
    </reaction>
</comment>
<feature type="binding site" evidence="9">
    <location>
        <begin position="189"/>
        <end position="191"/>
    </location>
    <ligand>
        <name>ATP</name>
        <dbReference type="ChEBI" id="CHEBI:30616"/>
        <note>ligand shared between dimeric partners</note>
    </ligand>
</feature>
<evidence type="ECO:0000256" key="7">
    <source>
        <dbReference type="ARBA" id="ARBA00022842"/>
    </source>
</evidence>
<dbReference type="Pfam" id="PF02769">
    <property type="entry name" value="AIRS_C"/>
    <property type="match status" value="1"/>
</dbReference>
<evidence type="ECO:0000256" key="1">
    <source>
        <dbReference type="ARBA" id="ARBA00008026"/>
    </source>
</evidence>
<evidence type="ECO:0000256" key="3">
    <source>
        <dbReference type="ARBA" id="ARBA00022723"/>
    </source>
</evidence>
<dbReference type="GO" id="GO:0005737">
    <property type="term" value="C:cytoplasm"/>
    <property type="evidence" value="ECO:0007669"/>
    <property type="project" value="TreeGrafter"/>
</dbReference>
<evidence type="ECO:0000256" key="6">
    <source>
        <dbReference type="ARBA" id="ARBA00022840"/>
    </source>
</evidence>
<accession>A0A7W9IM03</accession>
<evidence type="ECO:0000256" key="2">
    <source>
        <dbReference type="ARBA" id="ARBA00022679"/>
    </source>
</evidence>
<evidence type="ECO:0000256" key="8">
    <source>
        <dbReference type="ARBA" id="ARBA00023266"/>
    </source>
</evidence>
<keyword evidence="2 9" id="KW-0808">Transferase</keyword>
<feature type="binding site" description="in other chain" evidence="9">
    <location>
        <position position="118"/>
    </location>
    <ligand>
        <name>ATP</name>
        <dbReference type="ChEBI" id="CHEBI:30616"/>
        <note>ligand shared between dimeric partners</note>
    </ligand>
</feature>
<evidence type="ECO:0000259" key="12">
    <source>
        <dbReference type="Pfam" id="PF02769"/>
    </source>
</evidence>
<dbReference type="CDD" id="cd02195">
    <property type="entry name" value="SelD"/>
    <property type="match status" value="1"/>
</dbReference>
<feature type="region of interest" description="Disordered" evidence="10">
    <location>
        <begin position="45"/>
        <end position="82"/>
    </location>
</feature>
<keyword evidence="3 9" id="KW-0479">Metal-binding</keyword>
<dbReference type="EMBL" id="JACHMP010000001">
    <property type="protein sequence ID" value="MBB5823204.1"/>
    <property type="molecule type" value="Genomic_DNA"/>
</dbReference>
<feature type="binding site" evidence="9">
    <location>
        <position position="141"/>
    </location>
    <ligand>
        <name>Mg(2+)</name>
        <dbReference type="ChEBI" id="CHEBI:18420"/>
    </ligand>
</feature>
<dbReference type="PANTHER" id="PTHR10256:SF0">
    <property type="entry name" value="INACTIVE SELENIDE, WATER DIKINASE-LIKE PROTEIN-RELATED"/>
    <property type="match status" value="1"/>
</dbReference>
<name>A0A7W9IM03_9ACTN</name>
<dbReference type="GO" id="GO:0016260">
    <property type="term" value="P:selenocysteine biosynthetic process"/>
    <property type="evidence" value="ECO:0007669"/>
    <property type="project" value="InterPro"/>
</dbReference>
<dbReference type="InterPro" id="IPR023061">
    <property type="entry name" value="SelD_I"/>
</dbReference>
<comment type="function">
    <text evidence="9">Synthesizes selenophosphate from selenide and ATP.</text>
</comment>
<comment type="cofactor">
    <cofactor evidence="9">
        <name>Mg(2+)</name>
        <dbReference type="ChEBI" id="CHEBI:18420"/>
    </cofactor>
    <text evidence="9">Binds 1 Mg(2+) ion per monomer.</text>
</comment>
<keyword evidence="8 9" id="KW-0711">Selenium</keyword>
<feature type="binding site" description="in other chain" evidence="9">
    <location>
        <position position="141"/>
    </location>
    <ligand>
        <name>ATP</name>
        <dbReference type="ChEBI" id="CHEBI:30616"/>
        <note>ligand shared between dimeric partners</note>
    </ligand>
</feature>
<dbReference type="GO" id="GO:0000287">
    <property type="term" value="F:magnesium ion binding"/>
    <property type="evidence" value="ECO:0007669"/>
    <property type="project" value="UniProtKB-UniRule"/>
</dbReference>
<dbReference type="Proteomes" id="UP000540685">
    <property type="component" value="Unassembled WGS sequence"/>
</dbReference>
<dbReference type="NCBIfam" id="TIGR00476">
    <property type="entry name" value="selD"/>
    <property type="match status" value="1"/>
</dbReference>
<evidence type="ECO:0000256" key="10">
    <source>
        <dbReference type="SAM" id="MobiDB-lite"/>
    </source>
</evidence>
<feature type="active site" evidence="9">
    <location>
        <position position="32"/>
    </location>
</feature>
<dbReference type="HAMAP" id="MF_00625">
    <property type="entry name" value="SelD"/>
    <property type="match status" value="1"/>
</dbReference>
<evidence type="ECO:0000313" key="13">
    <source>
        <dbReference type="EMBL" id="MBB5823204.1"/>
    </source>
</evidence>
<feature type="binding site" description="in other chain" evidence="9">
    <location>
        <position position="35"/>
    </location>
    <ligand>
        <name>ATP</name>
        <dbReference type="ChEBI" id="CHEBI:30616"/>
        <note>ligand shared between dimeric partners</note>
    </ligand>
</feature>
<reference evidence="13 14" key="1">
    <citation type="submission" date="2020-08" db="EMBL/GenBank/DDBJ databases">
        <title>Sequencing the genomes of 1000 actinobacteria strains.</title>
        <authorList>
            <person name="Klenk H.-P."/>
        </authorList>
    </citation>
    <scope>NUCLEOTIDE SEQUENCE [LARGE SCALE GENOMIC DNA]</scope>
    <source>
        <strain evidence="13 14">DSM 46887</strain>
    </source>
</reference>
<dbReference type="SUPFAM" id="SSF56042">
    <property type="entry name" value="PurM C-terminal domain-like"/>
    <property type="match status" value="1"/>
</dbReference>
<dbReference type="Pfam" id="PF00586">
    <property type="entry name" value="AIRS"/>
    <property type="match status" value="1"/>
</dbReference>
<protein>
    <recommendedName>
        <fullName evidence="9">Selenide, water dikinase</fullName>
        <ecNumber evidence="9">2.7.9.3</ecNumber>
    </recommendedName>
    <alternativeName>
        <fullName evidence="9">Selenium donor protein</fullName>
    </alternativeName>
    <alternativeName>
        <fullName evidence="9">Selenophosphate synthase</fullName>
    </alternativeName>
</protein>
<dbReference type="GO" id="GO:0005524">
    <property type="term" value="F:ATP binding"/>
    <property type="evidence" value="ECO:0007669"/>
    <property type="project" value="UniProtKB-UniRule"/>
</dbReference>
<dbReference type="Gene3D" id="3.90.650.10">
    <property type="entry name" value="PurM-like C-terminal domain"/>
    <property type="match status" value="1"/>
</dbReference>
<proteinExistence type="inferred from homology"/>
<dbReference type="Gene3D" id="3.30.1330.10">
    <property type="entry name" value="PurM-like, N-terminal domain"/>
    <property type="match status" value="1"/>
</dbReference>
<organism evidence="13 14">
    <name type="scientific">Streptosporangium becharense</name>
    <dbReference type="NCBI Taxonomy" id="1816182"/>
    <lineage>
        <taxon>Bacteria</taxon>
        <taxon>Bacillati</taxon>
        <taxon>Actinomycetota</taxon>
        <taxon>Actinomycetes</taxon>
        <taxon>Streptosporangiales</taxon>
        <taxon>Streptosporangiaceae</taxon>
        <taxon>Streptosporangium</taxon>
    </lineage>
</organism>
<dbReference type="InterPro" id="IPR004536">
    <property type="entry name" value="SPS/SelD"/>
</dbReference>
<feature type="domain" description="PurM-like C-terminal" evidence="12">
    <location>
        <begin position="220"/>
        <end position="308"/>
    </location>
</feature>
<dbReference type="InterPro" id="IPR036921">
    <property type="entry name" value="PurM-like_N_sf"/>
</dbReference>
<gene>
    <name evidence="9" type="primary">selD</name>
    <name evidence="13" type="ORF">F4562_006266</name>
</gene>
<evidence type="ECO:0000259" key="11">
    <source>
        <dbReference type="Pfam" id="PF00586"/>
    </source>
</evidence>
<feature type="binding site" description="in other chain" evidence="9">
    <location>
        <begin position="98"/>
        <end position="100"/>
    </location>
    <ligand>
        <name>ATP</name>
        <dbReference type="ChEBI" id="CHEBI:30616"/>
        <note>ligand shared between dimeric partners</note>
    </ligand>
</feature>